<comment type="pathway">
    <text evidence="3">Cofactor metabolism; pyridoxal 5'-phosphate salvage; pyridoxal 5'-phosphate from pyridoxamine 5'-phosphate: step 1/1.</text>
</comment>
<evidence type="ECO:0000256" key="4">
    <source>
        <dbReference type="ARBA" id="ARBA00005037"/>
    </source>
</evidence>
<comment type="pathway">
    <text evidence="4">Cofactor metabolism; pyridoxal 5'-phosphate salvage; pyridoxal 5'-phosphate from pyridoxine 5'-phosphate: step 1/1.</text>
</comment>
<dbReference type="PANTHER" id="PTHR10851:SF0">
    <property type="entry name" value="PYRIDOXINE-5'-PHOSPHATE OXIDASE"/>
    <property type="match status" value="1"/>
</dbReference>
<evidence type="ECO:0000256" key="9">
    <source>
        <dbReference type="ARBA" id="ARBA00023002"/>
    </source>
</evidence>
<dbReference type="Pfam" id="PF01243">
    <property type="entry name" value="PNPOx_N"/>
    <property type="match status" value="1"/>
</dbReference>
<evidence type="ECO:0000256" key="8">
    <source>
        <dbReference type="ARBA" id="ARBA00022643"/>
    </source>
</evidence>
<evidence type="ECO:0000313" key="12">
    <source>
        <dbReference type="RefSeq" id="XP_017861452.1"/>
    </source>
</evidence>
<sequence length="260" mass="29525">MRLGAALRQRLRGVAVARLLLSPRGRKECVMRNVARAELAPQPDSWHNRIAIREPYLILHHWLSIAMDTEPQSKARVACLATVDEAGQPVTRMTSVEQINASGLTFYTALGSRLAGEIQANPHVSLQMNWPHLERSVHIAGTVSPVSAFQAQLQFARYPREVQLSMHGIQTRKRSLLGKIKKCLSLILSEQRLPKVPVPPNWGGFLLSPTLYEFYRTCNKTPGRQCMRFRRCLTLPRGMRNETLRADRYDWVFDSSVQDS</sequence>
<dbReference type="SUPFAM" id="SSF50475">
    <property type="entry name" value="FMN-binding split barrel"/>
    <property type="match status" value="1"/>
</dbReference>
<evidence type="ECO:0000256" key="6">
    <source>
        <dbReference type="ARBA" id="ARBA00012801"/>
    </source>
</evidence>
<dbReference type="GeneID" id="108612903"/>
<evidence type="ECO:0000313" key="11">
    <source>
        <dbReference type="Proteomes" id="UP000694904"/>
    </source>
</evidence>
<dbReference type="InterPro" id="IPR012349">
    <property type="entry name" value="Split_barrel_FMN-bd"/>
</dbReference>
<accession>A0ABM1P2L6</accession>
<dbReference type="RefSeq" id="XP_017861452.1">
    <property type="nucleotide sequence ID" value="XM_018005963.1"/>
</dbReference>
<name>A0ABM1P2L6_DROAR</name>
<gene>
    <name evidence="12" type="primary">LOC108612903</name>
</gene>
<dbReference type="EC" id="1.4.3.5" evidence="6"/>
<reference evidence="12" key="3">
    <citation type="submission" date="2025-08" db="UniProtKB">
        <authorList>
            <consortium name="RefSeq"/>
        </authorList>
    </citation>
    <scope>IDENTIFICATION</scope>
    <source>
        <tissue evidence="12">Whole organism</tissue>
    </source>
</reference>
<dbReference type="Proteomes" id="UP000694904">
    <property type="component" value="Chromosome 2"/>
</dbReference>
<reference evidence="11" key="2">
    <citation type="journal article" date="2016" name="G3 (Bethesda)">
        <title>Genome Evolution in Three Species of Cactophilic Drosophila.</title>
        <authorList>
            <person name="Sanchez-Flores A."/>
            <person name="Penazola F."/>
            <person name="Carpinteyro-Ponce J."/>
            <person name="Nazario-Yepiz N."/>
            <person name="Abreu-Goodger C."/>
            <person name="Machado C.A."/>
            <person name="Markow T.A."/>
        </authorList>
    </citation>
    <scope>NUCLEOTIDE SEQUENCE [LARGE SCALE GENOMIC DNA]</scope>
</reference>
<comment type="function">
    <text evidence="2">Catalyzes the oxidation of either pyridoxine 5'-phosphate (PNP) or pyridoxamine 5'-phosphate (PMP) into pyridoxal 5'-phosphate (PLP).</text>
</comment>
<comment type="cofactor">
    <cofactor evidence="1">
        <name>FMN</name>
        <dbReference type="ChEBI" id="CHEBI:58210"/>
    </cofactor>
</comment>
<dbReference type="InterPro" id="IPR000659">
    <property type="entry name" value="Pyridox_Oxase"/>
</dbReference>
<evidence type="ECO:0000256" key="7">
    <source>
        <dbReference type="ARBA" id="ARBA00022630"/>
    </source>
</evidence>
<evidence type="ECO:0000259" key="10">
    <source>
        <dbReference type="Pfam" id="PF01243"/>
    </source>
</evidence>
<dbReference type="Gene3D" id="2.30.110.10">
    <property type="entry name" value="Electron Transport, Fmn-binding Protein, Chain A"/>
    <property type="match status" value="1"/>
</dbReference>
<comment type="similarity">
    <text evidence="5">Belongs to the pyridoxamine 5'-phosphate oxidase family.</text>
</comment>
<dbReference type="PANTHER" id="PTHR10851">
    <property type="entry name" value="PYRIDOXINE-5-PHOSPHATE OXIDASE"/>
    <property type="match status" value="1"/>
</dbReference>
<evidence type="ECO:0000256" key="3">
    <source>
        <dbReference type="ARBA" id="ARBA00004738"/>
    </source>
</evidence>
<evidence type="ECO:0000256" key="5">
    <source>
        <dbReference type="ARBA" id="ARBA00007301"/>
    </source>
</evidence>
<keyword evidence="8" id="KW-0288">FMN</keyword>
<keyword evidence="7" id="KW-0285">Flavoprotein</keyword>
<dbReference type="InterPro" id="IPR011576">
    <property type="entry name" value="Pyridox_Oxase_N"/>
</dbReference>
<protein>
    <recommendedName>
        <fullName evidence="6">pyridoxal 5'-phosphate synthase</fullName>
        <ecNumber evidence="6">1.4.3.5</ecNumber>
    </recommendedName>
</protein>
<keyword evidence="11" id="KW-1185">Reference proteome</keyword>
<proteinExistence type="inferred from homology"/>
<evidence type="ECO:0000256" key="2">
    <source>
        <dbReference type="ARBA" id="ARBA00003691"/>
    </source>
</evidence>
<evidence type="ECO:0000256" key="1">
    <source>
        <dbReference type="ARBA" id="ARBA00001917"/>
    </source>
</evidence>
<keyword evidence="9" id="KW-0560">Oxidoreductase</keyword>
<reference evidence="11" key="1">
    <citation type="journal article" date="1997" name="Nucleic Acids Res.">
        <title>tRNAscan-SE: a program for improved detection of transfer RNA genes in genomic sequence.</title>
        <authorList>
            <person name="Lowe T.M."/>
            <person name="Eddy S.R."/>
        </authorList>
    </citation>
    <scope>NUCLEOTIDE SEQUENCE [LARGE SCALE GENOMIC DNA]</scope>
</reference>
<organism evidence="11 12">
    <name type="scientific">Drosophila arizonae</name>
    <name type="common">Fruit fly</name>
    <dbReference type="NCBI Taxonomy" id="7263"/>
    <lineage>
        <taxon>Eukaryota</taxon>
        <taxon>Metazoa</taxon>
        <taxon>Ecdysozoa</taxon>
        <taxon>Arthropoda</taxon>
        <taxon>Hexapoda</taxon>
        <taxon>Insecta</taxon>
        <taxon>Pterygota</taxon>
        <taxon>Neoptera</taxon>
        <taxon>Endopterygota</taxon>
        <taxon>Diptera</taxon>
        <taxon>Brachycera</taxon>
        <taxon>Muscomorpha</taxon>
        <taxon>Ephydroidea</taxon>
        <taxon>Drosophilidae</taxon>
        <taxon>Drosophila</taxon>
    </lineage>
</organism>
<feature type="domain" description="Pyridoxamine 5'-phosphate oxidase N-terminal" evidence="10">
    <location>
        <begin position="74"/>
        <end position="161"/>
    </location>
</feature>